<dbReference type="PANTHER" id="PTHR22811">
    <property type="entry name" value="TRANSMEMBRANE EMP24 DOMAIN-CONTAINING PROTEIN"/>
    <property type="match status" value="1"/>
</dbReference>
<evidence type="ECO:0000256" key="7">
    <source>
        <dbReference type="RuleBase" id="RU003827"/>
    </source>
</evidence>
<evidence type="ECO:0000256" key="3">
    <source>
        <dbReference type="ARBA" id="ARBA00022692"/>
    </source>
</evidence>
<evidence type="ECO:0000256" key="2">
    <source>
        <dbReference type="ARBA" id="ARBA00007104"/>
    </source>
</evidence>
<comment type="caution">
    <text evidence="10">The sequence shown here is derived from an EMBL/GenBank/DDBJ whole genome shotgun (WGS) entry which is preliminary data.</text>
</comment>
<feature type="chain" id="PRO_5044741854" description="GOLD domain-containing protein" evidence="8">
    <location>
        <begin position="27"/>
        <end position="170"/>
    </location>
</feature>
<evidence type="ECO:0000256" key="4">
    <source>
        <dbReference type="ARBA" id="ARBA00022729"/>
    </source>
</evidence>
<dbReference type="PROSITE" id="PS50866">
    <property type="entry name" value="GOLD"/>
    <property type="match status" value="1"/>
</dbReference>
<evidence type="ECO:0000259" key="9">
    <source>
        <dbReference type="PROSITE" id="PS50866"/>
    </source>
</evidence>
<organism evidence="10 11">
    <name type="scientific">Castilleja foliolosa</name>
    <dbReference type="NCBI Taxonomy" id="1961234"/>
    <lineage>
        <taxon>Eukaryota</taxon>
        <taxon>Viridiplantae</taxon>
        <taxon>Streptophyta</taxon>
        <taxon>Embryophyta</taxon>
        <taxon>Tracheophyta</taxon>
        <taxon>Spermatophyta</taxon>
        <taxon>Magnoliopsida</taxon>
        <taxon>eudicotyledons</taxon>
        <taxon>Gunneridae</taxon>
        <taxon>Pentapetalae</taxon>
        <taxon>asterids</taxon>
        <taxon>lamiids</taxon>
        <taxon>Lamiales</taxon>
        <taxon>Orobanchaceae</taxon>
        <taxon>Pedicularideae</taxon>
        <taxon>Castillejinae</taxon>
        <taxon>Castilleja</taxon>
    </lineage>
</organism>
<evidence type="ECO:0000256" key="1">
    <source>
        <dbReference type="ARBA" id="ARBA00004479"/>
    </source>
</evidence>
<dbReference type="InterPro" id="IPR015720">
    <property type="entry name" value="Emp24-like"/>
</dbReference>
<evidence type="ECO:0000256" key="6">
    <source>
        <dbReference type="ARBA" id="ARBA00023136"/>
    </source>
</evidence>
<dbReference type="Pfam" id="PF01105">
    <property type="entry name" value="EMP24_GP25L"/>
    <property type="match status" value="1"/>
</dbReference>
<dbReference type="InterPro" id="IPR009038">
    <property type="entry name" value="GOLD_dom"/>
</dbReference>
<evidence type="ECO:0000256" key="5">
    <source>
        <dbReference type="ARBA" id="ARBA00022989"/>
    </source>
</evidence>
<keyword evidence="3 7" id="KW-0812">Transmembrane</keyword>
<keyword evidence="6" id="KW-0472">Membrane</keyword>
<feature type="domain" description="GOLD" evidence="9">
    <location>
        <begin position="36"/>
        <end position="127"/>
    </location>
</feature>
<sequence length="170" mass="19331">MNIQLQRQSLCLVLVSILLLWTRVGSIQFDIESGQIKCITEDIKLNSMTVGKYQIVNPNEGYPLPDSHKVTVRVTSAHGHNYHTSENVNEGHFAFQTAEAGDYMACFFAVVDHNPRTSITVDFDWKSGIAAKDWTNVAKKGSVESMELELKKMFDTVQLIHDEMFYLRDM</sequence>
<evidence type="ECO:0000313" key="11">
    <source>
        <dbReference type="Proteomes" id="UP001632038"/>
    </source>
</evidence>
<reference evidence="11" key="1">
    <citation type="journal article" date="2024" name="IScience">
        <title>Strigolactones Initiate the Formation of Haustorium-like Structures in Castilleja.</title>
        <authorList>
            <person name="Buerger M."/>
            <person name="Peterson D."/>
            <person name="Chory J."/>
        </authorList>
    </citation>
    <scope>NUCLEOTIDE SEQUENCE [LARGE SCALE GENOMIC DNA]</scope>
</reference>
<feature type="signal peptide" evidence="8">
    <location>
        <begin position="1"/>
        <end position="26"/>
    </location>
</feature>
<dbReference type="Proteomes" id="UP001632038">
    <property type="component" value="Unassembled WGS sequence"/>
</dbReference>
<dbReference type="AlphaFoldDB" id="A0ABD3D3V2"/>
<keyword evidence="4 8" id="KW-0732">Signal</keyword>
<proteinExistence type="inferred from homology"/>
<comment type="subcellular location">
    <subcellularLocation>
        <location evidence="1 7">Membrane</location>
        <topology evidence="1 7">Single-pass type I membrane protein</topology>
    </subcellularLocation>
</comment>
<protein>
    <recommendedName>
        <fullName evidence="9">GOLD domain-containing protein</fullName>
    </recommendedName>
</protein>
<dbReference type="EMBL" id="JAVIJP010000027">
    <property type="protein sequence ID" value="KAL3636226.1"/>
    <property type="molecule type" value="Genomic_DNA"/>
</dbReference>
<gene>
    <name evidence="10" type="ORF">CASFOL_020773</name>
</gene>
<dbReference type="SMART" id="SM01190">
    <property type="entry name" value="EMP24_GP25L"/>
    <property type="match status" value="1"/>
</dbReference>
<keyword evidence="5" id="KW-1133">Transmembrane helix</keyword>
<comment type="similarity">
    <text evidence="2 7">Belongs to the EMP24/GP25L family.</text>
</comment>
<name>A0ABD3D3V2_9LAMI</name>
<accession>A0ABD3D3V2</accession>
<evidence type="ECO:0000313" key="10">
    <source>
        <dbReference type="EMBL" id="KAL3636226.1"/>
    </source>
</evidence>
<evidence type="ECO:0000256" key="8">
    <source>
        <dbReference type="SAM" id="SignalP"/>
    </source>
</evidence>
<keyword evidence="11" id="KW-1185">Reference proteome</keyword>
<dbReference type="GO" id="GO:0016020">
    <property type="term" value="C:membrane"/>
    <property type="evidence" value="ECO:0007669"/>
    <property type="project" value="UniProtKB-SubCell"/>
</dbReference>